<gene>
    <name evidence="3" type="ORF">SAMN02746019_00029720</name>
</gene>
<dbReference type="SUPFAM" id="SSF53756">
    <property type="entry name" value="UDP-Glycosyltransferase/glycogen phosphorylase"/>
    <property type="match status" value="1"/>
</dbReference>
<dbReference type="InterPro" id="IPR001296">
    <property type="entry name" value="Glyco_trans_1"/>
</dbReference>
<feature type="domain" description="Glycosyltransferase subfamily 4-like N-terminal" evidence="2">
    <location>
        <begin position="22"/>
        <end position="202"/>
    </location>
</feature>
<dbReference type="GO" id="GO:0016757">
    <property type="term" value="F:glycosyltransferase activity"/>
    <property type="evidence" value="ECO:0007669"/>
    <property type="project" value="InterPro"/>
</dbReference>
<evidence type="ECO:0000259" key="1">
    <source>
        <dbReference type="Pfam" id="PF00534"/>
    </source>
</evidence>
<protein>
    <submittedName>
        <fullName evidence="3">Glycosyltransferase involved in cell wall bisynthesis</fullName>
    </submittedName>
</protein>
<reference evidence="4" key="1">
    <citation type="submission" date="2017-06" db="EMBL/GenBank/DDBJ databases">
        <authorList>
            <person name="Varghese N."/>
            <person name="Submissions S."/>
        </authorList>
    </citation>
    <scope>NUCLEOTIDE SEQUENCE [LARGE SCALE GENOMIC DNA]</scope>
    <source>
        <strain evidence="4">JAD2</strain>
    </source>
</reference>
<dbReference type="InParanoid" id="A0A212PRT7"/>
<evidence type="ECO:0000313" key="4">
    <source>
        <dbReference type="Proteomes" id="UP000197025"/>
    </source>
</evidence>
<dbReference type="InterPro" id="IPR028098">
    <property type="entry name" value="Glyco_trans_4-like_N"/>
</dbReference>
<evidence type="ECO:0000259" key="2">
    <source>
        <dbReference type="Pfam" id="PF13439"/>
    </source>
</evidence>
<name>A0A212PRT7_9CHLR</name>
<dbReference type="PANTHER" id="PTHR12526">
    <property type="entry name" value="GLYCOSYLTRANSFERASE"/>
    <property type="match status" value="1"/>
</dbReference>
<dbReference type="AlphaFoldDB" id="A0A212PRT7"/>
<dbReference type="Gene3D" id="3.40.50.2000">
    <property type="entry name" value="Glycogen Phosphorylase B"/>
    <property type="match status" value="2"/>
</dbReference>
<dbReference type="CDD" id="cd03801">
    <property type="entry name" value="GT4_PimA-like"/>
    <property type="match status" value="1"/>
</dbReference>
<proteinExistence type="predicted"/>
<dbReference type="EMBL" id="FYEK01000002">
    <property type="protein sequence ID" value="SNB49637.1"/>
    <property type="molecule type" value="Genomic_DNA"/>
</dbReference>
<feature type="domain" description="Glycosyl transferase family 1" evidence="1">
    <location>
        <begin position="225"/>
        <end position="391"/>
    </location>
</feature>
<dbReference type="Pfam" id="PF13439">
    <property type="entry name" value="Glyco_transf_4"/>
    <property type="match status" value="1"/>
</dbReference>
<accession>A0A212PRT7</accession>
<dbReference type="Proteomes" id="UP000197025">
    <property type="component" value="Unassembled WGS sequence"/>
</dbReference>
<keyword evidence="3" id="KW-0808">Transferase</keyword>
<sequence length="413" mass="45332">MASGMPEKPCVALIHYTAPPVVGGVEAVLARQARALAAAGYPVRIIAGVAAVDAPGVEAVAIPPMYGAHSDIAPLQAALMEGRLPDAFPQWRERLRRALREALHGVDVAILHNVCTMDKNLVLSAALYDLVTEEPRRWIGWHHDAVILRAGAPRFPGEPWELLVRPWPVIHVTVSEARRQALAAAWGIPAARIHVIPNGVDLGEFFRWGARTRSLVERLSLMAADAILLTPVRITRRKRLEEALAVLRCLRAQTGWDARLVVTGPPGAHTPANRAYLEALRAQRAAWGLEGAAHFLYEHLGEGLPEEAVADFYTLADAVLLTSEEEGFGLPVLEAGLARLPVFARELPPLRELGREDVFLFPTEAAPEALAAAIARFLETDPVARLRRRVRQQFDADRLIRERLIPLLEETPS</sequence>
<keyword evidence="4" id="KW-1185">Reference proteome</keyword>
<evidence type="ECO:0000313" key="3">
    <source>
        <dbReference type="EMBL" id="SNB49637.1"/>
    </source>
</evidence>
<organism evidence="3 4">
    <name type="scientific">Thermoflexus hugenholtzii JAD2</name>
    <dbReference type="NCBI Taxonomy" id="877466"/>
    <lineage>
        <taxon>Bacteria</taxon>
        <taxon>Bacillati</taxon>
        <taxon>Chloroflexota</taxon>
        <taxon>Thermoflexia</taxon>
        <taxon>Thermoflexales</taxon>
        <taxon>Thermoflexaceae</taxon>
        <taxon>Thermoflexus</taxon>
    </lineage>
</organism>
<dbReference type="Pfam" id="PF00534">
    <property type="entry name" value="Glycos_transf_1"/>
    <property type="match status" value="1"/>
</dbReference>